<evidence type="ECO:0000313" key="2">
    <source>
        <dbReference type="Proteomes" id="UP000295658"/>
    </source>
</evidence>
<sequence>MCSLKQSWQRYVPVLRTYHLHVDYIEENGKVKKVYTNKGTFALKELHSFEQWQAIEQAYRLRLPMVPPIYEAMPNQPLVRFREQFYYLMPWLKKPKETNAHFFRDLATWHKHSIKERTVTAEEIQRYYDERKNESNKEKQFLNDYMEKCEQQWYMSPFQLQFCTYFHEVMRAYLFSEQMLERWHEVLTEKKKIRVAFIHGNPSFDHYVEGQNGARYFISMEHAKWAAPFHDLFLFFHSYLRTYPFMCDDGVRWMNDYEQELPLSEDEQALFYSYLAYPHMLYRLVYEYEHHRSHHTERQYVARLQKAYWQIKNIEYVISKWMEAKQKQP</sequence>
<name>A0A4V2QAH8_9BACL</name>
<keyword evidence="1" id="KW-0167">Capsid protein</keyword>
<organism evidence="1 2">
    <name type="scientific">Thermolongibacillus altinsuensis</name>
    <dbReference type="NCBI Taxonomy" id="575256"/>
    <lineage>
        <taxon>Bacteria</taxon>
        <taxon>Bacillati</taxon>
        <taxon>Bacillota</taxon>
        <taxon>Bacilli</taxon>
        <taxon>Bacillales</taxon>
        <taxon>Anoxybacillaceae</taxon>
        <taxon>Thermolongibacillus</taxon>
    </lineage>
</organism>
<dbReference type="EMBL" id="SLUL01000003">
    <property type="protein sequence ID" value="TCL51915.1"/>
    <property type="molecule type" value="Genomic_DNA"/>
</dbReference>
<dbReference type="GO" id="GO:0042601">
    <property type="term" value="C:endospore-forming forespore"/>
    <property type="evidence" value="ECO:0007669"/>
    <property type="project" value="TreeGrafter"/>
</dbReference>
<evidence type="ECO:0000313" key="1">
    <source>
        <dbReference type="EMBL" id="TCL51915.1"/>
    </source>
</evidence>
<protein>
    <submittedName>
        <fullName evidence="1">Spore coat protein YsxE</fullName>
    </submittedName>
</protein>
<dbReference type="InterPro" id="IPR011009">
    <property type="entry name" value="Kinase-like_dom_sf"/>
</dbReference>
<dbReference type="InterPro" id="IPR047175">
    <property type="entry name" value="CotS-like"/>
</dbReference>
<accession>A0A4V2QAH8</accession>
<keyword evidence="1" id="KW-0946">Virion</keyword>
<dbReference type="AlphaFoldDB" id="A0A4V2QAH8"/>
<proteinExistence type="predicted"/>
<dbReference type="SUPFAM" id="SSF56112">
    <property type="entry name" value="Protein kinase-like (PK-like)"/>
    <property type="match status" value="1"/>
</dbReference>
<dbReference type="NCBIfam" id="TIGR02904">
    <property type="entry name" value="spore_ysxE"/>
    <property type="match status" value="1"/>
</dbReference>
<gene>
    <name evidence="1" type="ORF">EDD69_103159</name>
</gene>
<keyword evidence="2" id="KW-1185">Reference proteome</keyword>
<dbReference type="PANTHER" id="PTHR39179">
    <property type="entry name" value="SPORE COAT PROTEIN I"/>
    <property type="match status" value="1"/>
</dbReference>
<dbReference type="Gene3D" id="3.90.1200.10">
    <property type="match status" value="1"/>
</dbReference>
<dbReference type="InterPro" id="IPR014253">
    <property type="entry name" value="Spore_coat_YsxE"/>
</dbReference>
<dbReference type="Proteomes" id="UP000295658">
    <property type="component" value="Unassembled WGS sequence"/>
</dbReference>
<reference evidence="1 2" key="1">
    <citation type="submission" date="2019-03" db="EMBL/GenBank/DDBJ databases">
        <title>Genomic Encyclopedia of Type Strains, Phase IV (KMG-IV): sequencing the most valuable type-strain genomes for metagenomic binning, comparative biology and taxonomic classification.</title>
        <authorList>
            <person name="Goeker M."/>
        </authorList>
    </citation>
    <scope>NUCLEOTIDE SEQUENCE [LARGE SCALE GENOMIC DNA]</scope>
    <source>
        <strain evidence="1 2">DSM 24979</strain>
    </source>
</reference>
<dbReference type="Gene3D" id="3.30.200.20">
    <property type="entry name" value="Phosphorylase Kinase, domain 1"/>
    <property type="match status" value="1"/>
</dbReference>
<dbReference type="PANTHER" id="PTHR39179:SF3">
    <property type="entry name" value="COTS-RELATED PROTEIN"/>
    <property type="match status" value="1"/>
</dbReference>
<comment type="caution">
    <text evidence="1">The sequence shown here is derived from an EMBL/GenBank/DDBJ whole genome shotgun (WGS) entry which is preliminary data.</text>
</comment>